<accession>T0LPM6</accession>
<dbReference type="HOGENOM" id="CLU_2978974_0_0_1"/>
<evidence type="ECO:0000313" key="1">
    <source>
        <dbReference type="EMBL" id="EQB50140.1"/>
    </source>
</evidence>
<proteinExistence type="predicted"/>
<organism evidence="1 2">
    <name type="scientific">Colletotrichum gloeosporioides (strain Cg-14)</name>
    <name type="common">Anthracnose fungus</name>
    <name type="synonym">Glomerella cingulata</name>
    <dbReference type="NCBI Taxonomy" id="1237896"/>
    <lineage>
        <taxon>Eukaryota</taxon>
        <taxon>Fungi</taxon>
        <taxon>Dikarya</taxon>
        <taxon>Ascomycota</taxon>
        <taxon>Pezizomycotina</taxon>
        <taxon>Sordariomycetes</taxon>
        <taxon>Hypocreomycetidae</taxon>
        <taxon>Glomerellales</taxon>
        <taxon>Glomerellaceae</taxon>
        <taxon>Colletotrichum</taxon>
        <taxon>Colletotrichum gloeosporioides species complex</taxon>
    </lineage>
</organism>
<gene>
    <name evidence="1" type="ORF">CGLO_10444</name>
</gene>
<comment type="caution">
    <text evidence="1">The sequence shown here is derived from an EMBL/GenBank/DDBJ whole genome shotgun (WGS) entry which is preliminary data.</text>
</comment>
<dbReference type="Proteomes" id="UP000015530">
    <property type="component" value="Unassembled WGS sequence"/>
</dbReference>
<evidence type="ECO:0000313" key="2">
    <source>
        <dbReference type="Proteomes" id="UP000015530"/>
    </source>
</evidence>
<name>T0LPM6_COLGC</name>
<reference evidence="2" key="1">
    <citation type="journal article" date="2013" name="Mol. Plant Microbe Interact.">
        <title>Global aspects of pacC regulation of pathogenicity genes in Colletotrichum gloeosporioides as revealed by transcriptome analysis.</title>
        <authorList>
            <person name="Alkan N."/>
            <person name="Meng X."/>
            <person name="Friedlander G."/>
            <person name="Reuveni E."/>
            <person name="Sukno S."/>
            <person name="Sherman A."/>
            <person name="Thon M."/>
            <person name="Fluhr R."/>
            <person name="Prusky D."/>
        </authorList>
    </citation>
    <scope>NUCLEOTIDE SEQUENCE [LARGE SCALE GENOMIC DNA]</scope>
    <source>
        <strain evidence="2">Cg-14</strain>
    </source>
</reference>
<sequence length="58" mass="6452">MTYVPLPLRSPLPPHDVITTTAADTRCNLIDTLCLLERLYLCLVLSNSVRPLLSVLTD</sequence>
<dbReference type="AlphaFoldDB" id="T0LPM6"/>
<protein>
    <submittedName>
        <fullName evidence="1">Uncharacterized protein</fullName>
    </submittedName>
</protein>
<dbReference type="EMBL" id="AMYD01002125">
    <property type="protein sequence ID" value="EQB50140.1"/>
    <property type="molecule type" value="Genomic_DNA"/>
</dbReference>